<feature type="coiled-coil region" evidence="1">
    <location>
        <begin position="89"/>
        <end position="116"/>
    </location>
</feature>
<dbReference type="Pfam" id="PF13166">
    <property type="entry name" value="AAA_13"/>
    <property type="match status" value="1"/>
</dbReference>
<keyword evidence="1" id="KW-0175">Coiled coil</keyword>
<evidence type="ECO:0000313" key="3">
    <source>
        <dbReference type="EMBL" id="AXY01774.1"/>
    </source>
</evidence>
<gene>
    <name evidence="3" type="ORF">D1115_12140</name>
</gene>
<dbReference type="Proteomes" id="UP000262832">
    <property type="component" value="Chromosome I"/>
</dbReference>
<evidence type="ECO:0000256" key="1">
    <source>
        <dbReference type="SAM" id="Coils"/>
    </source>
</evidence>
<dbReference type="InterPro" id="IPR027417">
    <property type="entry name" value="P-loop_NTPase"/>
</dbReference>
<keyword evidence="4" id="KW-1185">Reference proteome</keyword>
<accession>A0ABN5PEU2</accession>
<protein>
    <recommendedName>
        <fullName evidence="2">Protein CR006 P-loop domain-containing protein</fullName>
    </recommendedName>
</protein>
<dbReference type="Gene3D" id="3.40.50.300">
    <property type="entry name" value="P-loop containing nucleotide triphosphate hydrolases"/>
    <property type="match status" value="1"/>
</dbReference>
<dbReference type="EMBL" id="CP032093">
    <property type="protein sequence ID" value="AXY01774.1"/>
    <property type="molecule type" value="Genomic_DNA"/>
</dbReference>
<dbReference type="RefSeq" id="WP_128811518.1">
    <property type="nucleotide sequence ID" value="NZ_CP032093.1"/>
</dbReference>
<organism evidence="3 4">
    <name type="scientific">Vibrio alfacsensis</name>
    <dbReference type="NCBI Taxonomy" id="1074311"/>
    <lineage>
        <taxon>Bacteria</taxon>
        <taxon>Pseudomonadati</taxon>
        <taxon>Pseudomonadota</taxon>
        <taxon>Gammaproteobacteria</taxon>
        <taxon>Vibrionales</taxon>
        <taxon>Vibrionaceae</taxon>
        <taxon>Vibrio</taxon>
    </lineage>
</organism>
<feature type="domain" description="Protein CR006 P-loop" evidence="2">
    <location>
        <begin position="25"/>
        <end position="177"/>
    </location>
</feature>
<name>A0ABN5PEU2_9VIBR</name>
<proteinExistence type="predicted"/>
<evidence type="ECO:0000313" key="4">
    <source>
        <dbReference type="Proteomes" id="UP000262832"/>
    </source>
</evidence>
<sequence>MIKTITLKGVASYSPTSPVVIQTDNKKINLLYGLNGSGKSTIGKFLHSPSLPEYRNCSIQPSELEEDILVYNQEFIRSNFYEIPDFQGVFTLSEENKEAEQAIEEATQNTAHLSQNIEVSKTKKSRKKSDIENEETSLKESVWKAKTTYENGALDFCLDGLRRNKLGFLNKVRSSSGNVTSTIESLQKRLVSYLDKTLVYFRAFP</sequence>
<dbReference type="SUPFAM" id="SSF52540">
    <property type="entry name" value="P-loop containing nucleoside triphosphate hydrolases"/>
    <property type="match status" value="1"/>
</dbReference>
<reference evidence="3 4" key="1">
    <citation type="submission" date="2018-08" db="EMBL/GenBank/DDBJ databases">
        <title>Genomic taxonomy of the Vibrionaceae family.</title>
        <authorList>
            <person name="Gomez-Gil B."/>
            <person name="Tanaka M."/>
            <person name="Sawabe T."/>
            <person name="Enciso-Ibarra K."/>
        </authorList>
    </citation>
    <scope>NUCLEOTIDE SEQUENCE [LARGE SCALE GENOMIC DNA]</scope>
    <source>
        <strain evidence="3 4">CAIM 1831</strain>
    </source>
</reference>
<dbReference type="InterPro" id="IPR026866">
    <property type="entry name" value="CR006_AAA"/>
</dbReference>
<evidence type="ECO:0000259" key="2">
    <source>
        <dbReference type="Pfam" id="PF13166"/>
    </source>
</evidence>